<comment type="caution">
    <text evidence="2">The sequence shown here is derived from an EMBL/GenBank/DDBJ whole genome shotgun (WGS) entry which is preliminary data.</text>
</comment>
<name>A0ABW3QC96_9BACT</name>
<gene>
    <name evidence="2" type="ORF">ACFQ4C_07215</name>
</gene>
<proteinExistence type="predicted"/>
<reference evidence="3" key="1">
    <citation type="journal article" date="2019" name="Int. J. Syst. Evol. Microbiol.">
        <title>The Global Catalogue of Microorganisms (GCM) 10K type strain sequencing project: providing services to taxonomists for standard genome sequencing and annotation.</title>
        <authorList>
            <consortium name="The Broad Institute Genomics Platform"/>
            <consortium name="The Broad Institute Genome Sequencing Center for Infectious Disease"/>
            <person name="Wu L."/>
            <person name="Ma J."/>
        </authorList>
    </citation>
    <scope>NUCLEOTIDE SEQUENCE [LARGE SCALE GENOMIC DNA]</scope>
    <source>
        <strain evidence="3">CCUG 55608</strain>
    </source>
</reference>
<dbReference type="Proteomes" id="UP001597116">
    <property type="component" value="Unassembled WGS sequence"/>
</dbReference>
<evidence type="ECO:0000313" key="3">
    <source>
        <dbReference type="Proteomes" id="UP001597116"/>
    </source>
</evidence>
<feature type="region of interest" description="Disordered" evidence="1">
    <location>
        <begin position="78"/>
        <end position="113"/>
    </location>
</feature>
<evidence type="ECO:0000256" key="1">
    <source>
        <dbReference type="SAM" id="MobiDB-lite"/>
    </source>
</evidence>
<sequence length="113" mass="12959">MTHENQKKTPGGQQVLANRHLKEWKAQVALETKSRYTLANQHQHERTRLSIEGSGSEQLAELKAQQMRQLQFRKLQNKQTRQALQTRHLKEKAEFNPDISMNGATASRGSSSH</sequence>
<keyword evidence="3" id="KW-1185">Reference proteome</keyword>
<organism evidence="2 3">
    <name type="scientific">Larkinella insperata</name>
    <dbReference type="NCBI Taxonomy" id="332158"/>
    <lineage>
        <taxon>Bacteria</taxon>
        <taxon>Pseudomonadati</taxon>
        <taxon>Bacteroidota</taxon>
        <taxon>Cytophagia</taxon>
        <taxon>Cytophagales</taxon>
        <taxon>Spirosomataceae</taxon>
        <taxon>Larkinella</taxon>
    </lineage>
</organism>
<dbReference type="RefSeq" id="WP_379884001.1">
    <property type="nucleotide sequence ID" value="NZ_JBHTLP010000003.1"/>
</dbReference>
<dbReference type="EMBL" id="JBHTLP010000003">
    <property type="protein sequence ID" value="MFD1140890.1"/>
    <property type="molecule type" value="Genomic_DNA"/>
</dbReference>
<evidence type="ECO:0000313" key="2">
    <source>
        <dbReference type="EMBL" id="MFD1140890.1"/>
    </source>
</evidence>
<feature type="compositionally biased region" description="Polar residues" evidence="1">
    <location>
        <begin position="102"/>
        <end position="113"/>
    </location>
</feature>
<accession>A0ABW3QC96</accession>
<protein>
    <submittedName>
        <fullName evidence="2">Uncharacterized protein</fullName>
    </submittedName>
</protein>